<protein>
    <submittedName>
        <fullName evidence="6">Pirin family protein</fullName>
    </submittedName>
</protein>
<gene>
    <name evidence="6" type="ORF">FRZ67_09345</name>
</gene>
<dbReference type="CDD" id="cd02909">
    <property type="entry name" value="cupin_pirin_N"/>
    <property type="match status" value="1"/>
</dbReference>
<dbReference type="SUPFAM" id="SSF51182">
    <property type="entry name" value="RmlC-like cupins"/>
    <property type="match status" value="1"/>
</dbReference>
<dbReference type="PIRSF" id="PIRSF006232">
    <property type="entry name" value="Pirin"/>
    <property type="match status" value="1"/>
</dbReference>
<evidence type="ECO:0000256" key="1">
    <source>
        <dbReference type="ARBA" id="ARBA00008416"/>
    </source>
</evidence>
<keyword evidence="2" id="KW-0479">Metal-binding</keyword>
<dbReference type="KEGG" id="pgin:FRZ67_09345"/>
<organism evidence="6 7">
    <name type="scientific">Panacibacter ginsenosidivorans</name>
    <dbReference type="NCBI Taxonomy" id="1813871"/>
    <lineage>
        <taxon>Bacteria</taxon>
        <taxon>Pseudomonadati</taxon>
        <taxon>Bacteroidota</taxon>
        <taxon>Chitinophagia</taxon>
        <taxon>Chitinophagales</taxon>
        <taxon>Chitinophagaceae</taxon>
        <taxon>Panacibacter</taxon>
    </lineage>
</organism>
<dbReference type="Pfam" id="PF05726">
    <property type="entry name" value="Pirin_C"/>
    <property type="match status" value="1"/>
</dbReference>
<proteinExistence type="inferred from homology"/>
<reference evidence="6 7" key="1">
    <citation type="journal article" date="2016" name="Int. J. Syst. Evol. Microbiol.">
        <title>Panacibacter ginsenosidivorans gen. nov., sp. nov., with ginsenoside converting activity isolated from soil of a ginseng field.</title>
        <authorList>
            <person name="Siddiqi M.Z."/>
            <person name="Muhammad Shafi S."/>
            <person name="Choi K.D."/>
            <person name="Im W.T."/>
        </authorList>
    </citation>
    <scope>NUCLEOTIDE SEQUENCE [LARGE SCALE GENOMIC DNA]</scope>
    <source>
        <strain evidence="6 7">Gsoil1550</strain>
    </source>
</reference>
<evidence type="ECO:0000256" key="2">
    <source>
        <dbReference type="PIRSR" id="PIRSR006232-1"/>
    </source>
</evidence>
<feature type="domain" description="Pirin N-terminal" evidence="4">
    <location>
        <begin position="21"/>
        <end position="127"/>
    </location>
</feature>
<comment type="cofactor">
    <cofactor evidence="2">
        <name>Fe cation</name>
        <dbReference type="ChEBI" id="CHEBI:24875"/>
    </cofactor>
    <text evidence="2">Binds 1 Fe cation per subunit.</text>
</comment>
<evidence type="ECO:0000313" key="6">
    <source>
        <dbReference type="EMBL" id="QEC67491.1"/>
    </source>
</evidence>
<dbReference type="RefSeq" id="WP_147189298.1">
    <property type="nucleotide sequence ID" value="NZ_CP042435.1"/>
</dbReference>
<dbReference type="EMBL" id="CP042435">
    <property type="protein sequence ID" value="QEC67491.1"/>
    <property type="molecule type" value="Genomic_DNA"/>
</dbReference>
<name>A0A5B8V9G0_9BACT</name>
<dbReference type="PANTHER" id="PTHR13903:SF8">
    <property type="entry name" value="PIRIN"/>
    <property type="match status" value="1"/>
</dbReference>
<feature type="binding site" evidence="2">
    <location>
        <position position="63"/>
    </location>
    <ligand>
        <name>Fe cation</name>
        <dbReference type="ChEBI" id="CHEBI:24875"/>
    </ligand>
</feature>
<dbReference type="GO" id="GO:0046872">
    <property type="term" value="F:metal ion binding"/>
    <property type="evidence" value="ECO:0007669"/>
    <property type="project" value="UniProtKB-KW"/>
</dbReference>
<dbReference type="Proteomes" id="UP000321533">
    <property type="component" value="Chromosome"/>
</dbReference>
<accession>A0A5B8V9G0</accession>
<dbReference type="InterPro" id="IPR011051">
    <property type="entry name" value="RmlC_Cupin_sf"/>
</dbReference>
<dbReference type="CDD" id="cd02247">
    <property type="entry name" value="cupin_pirin_C"/>
    <property type="match status" value="1"/>
</dbReference>
<dbReference type="OrthoDB" id="321327at2"/>
<dbReference type="PANTHER" id="PTHR13903">
    <property type="entry name" value="PIRIN-RELATED"/>
    <property type="match status" value="1"/>
</dbReference>
<dbReference type="InterPro" id="IPR014710">
    <property type="entry name" value="RmlC-like_jellyroll"/>
</dbReference>
<evidence type="ECO:0000259" key="5">
    <source>
        <dbReference type="Pfam" id="PF05726"/>
    </source>
</evidence>
<evidence type="ECO:0000256" key="3">
    <source>
        <dbReference type="RuleBase" id="RU003457"/>
    </source>
</evidence>
<evidence type="ECO:0000259" key="4">
    <source>
        <dbReference type="Pfam" id="PF02678"/>
    </source>
</evidence>
<keyword evidence="7" id="KW-1185">Reference proteome</keyword>
<feature type="binding site" evidence="2">
    <location>
        <position position="107"/>
    </location>
    <ligand>
        <name>Fe cation</name>
        <dbReference type="ChEBI" id="CHEBI:24875"/>
    </ligand>
</feature>
<dbReference type="InterPro" id="IPR008778">
    <property type="entry name" value="Pirin_C_dom"/>
</dbReference>
<dbReference type="Gene3D" id="2.60.120.10">
    <property type="entry name" value="Jelly Rolls"/>
    <property type="match status" value="2"/>
</dbReference>
<feature type="domain" description="Pirin C-terminal" evidence="5">
    <location>
        <begin position="186"/>
        <end position="284"/>
    </location>
</feature>
<feature type="binding site" evidence="2">
    <location>
        <position position="61"/>
    </location>
    <ligand>
        <name>Fe cation</name>
        <dbReference type="ChEBI" id="CHEBI:24875"/>
    </ligand>
</feature>
<evidence type="ECO:0000313" key="7">
    <source>
        <dbReference type="Proteomes" id="UP000321533"/>
    </source>
</evidence>
<keyword evidence="2" id="KW-0408">Iron</keyword>
<dbReference type="Pfam" id="PF02678">
    <property type="entry name" value="Pirin"/>
    <property type="match status" value="1"/>
</dbReference>
<dbReference type="InterPro" id="IPR003829">
    <property type="entry name" value="Pirin_N_dom"/>
</dbReference>
<dbReference type="AlphaFoldDB" id="A0A5B8V9G0"/>
<feature type="binding site" evidence="2">
    <location>
        <position position="105"/>
    </location>
    <ligand>
        <name>Fe cation</name>
        <dbReference type="ChEBI" id="CHEBI:24875"/>
    </ligand>
</feature>
<dbReference type="InterPro" id="IPR012093">
    <property type="entry name" value="Pirin"/>
</dbReference>
<comment type="similarity">
    <text evidence="1 3">Belongs to the pirin family.</text>
</comment>
<sequence>MNNRTIKQTLYAQQFDMGGFPVRQPFPSGKTEQLDPFLLLHHADVKVPQHKPVTQSGVGPHPHRGFSPVTFIFKGGVHHRDSRGNNNTIYAGGTQWMNAGMGIIHSERPPHDIFEIGGRQEIIQLWVNSPANHKMDQPHYYPLTAEETPTILSEDGLIAIHVIAGELDGINGKIPTLTPVNTFTAEFKKGGKYCFTIPANHNAFIYLLDGKVNVNNEHAVDGKYAAVFNNDGAGFEVEAFEDTRFFIGSGEPLNEKVASHGPFVMNNETELLQAFRDYQIGKMGILIED</sequence>